<dbReference type="eggNOG" id="COG1937">
    <property type="taxonomic scope" value="Bacteria"/>
</dbReference>
<name>A0A081LFU2_9BACI</name>
<dbReference type="PANTHER" id="PTHR33677:SF3">
    <property type="entry name" value="COPPER-SENSING TRANSCRIPTIONAL REPRESSOR RICR"/>
    <property type="match status" value="1"/>
</dbReference>
<dbReference type="GO" id="GO:0045892">
    <property type="term" value="P:negative regulation of DNA-templated transcription"/>
    <property type="evidence" value="ECO:0007669"/>
    <property type="project" value="UniProtKB-ARBA"/>
</dbReference>
<dbReference type="OrthoDB" id="9811244at2"/>
<dbReference type="InterPro" id="IPR003735">
    <property type="entry name" value="Metal_Tscrpt_repr"/>
</dbReference>
<feature type="region of interest" description="Disordered" evidence="1">
    <location>
        <begin position="1"/>
        <end position="20"/>
    </location>
</feature>
<evidence type="ECO:0000313" key="3">
    <source>
        <dbReference type="Proteomes" id="UP000028091"/>
    </source>
</evidence>
<evidence type="ECO:0000313" key="2">
    <source>
        <dbReference type="EMBL" id="KEP28118.1"/>
    </source>
</evidence>
<gene>
    <name evidence="2" type="ORF">BA70_00570</name>
</gene>
<proteinExistence type="predicted"/>
<sequence length="101" mass="11508">MTEHEERHIASPRAQKEKDQLINRLKRVEGQVRGIQQMIENDRYCIDVVNQISAVNAALKKVSLQLMEKHTHHCVADAIKSGNGDEAIEELMNVFTKLTKS</sequence>
<dbReference type="Proteomes" id="UP000028091">
    <property type="component" value="Unassembled WGS sequence"/>
</dbReference>
<keyword evidence="3" id="KW-1185">Reference proteome</keyword>
<dbReference type="EMBL" id="JOTP01000001">
    <property type="protein sequence ID" value="KEP28118.1"/>
    <property type="molecule type" value="Genomic_DNA"/>
</dbReference>
<dbReference type="Gene3D" id="1.20.58.1000">
    <property type="entry name" value="Metal-sensitive repressor, helix protomer"/>
    <property type="match status" value="1"/>
</dbReference>
<dbReference type="RefSeq" id="WP_034316779.1">
    <property type="nucleotide sequence ID" value="NZ_JAVIKA010000004.1"/>
</dbReference>
<protein>
    <submittedName>
        <fullName evidence="2">Transcriptional regulator</fullName>
    </submittedName>
</protein>
<dbReference type="AlphaFoldDB" id="A0A081LFU2"/>
<dbReference type="GO" id="GO:0046872">
    <property type="term" value="F:metal ion binding"/>
    <property type="evidence" value="ECO:0007669"/>
    <property type="project" value="InterPro"/>
</dbReference>
<reference evidence="2 3" key="1">
    <citation type="submission" date="2012-09" db="EMBL/GenBank/DDBJ databases">
        <title>Genome Sequence of Bacillus sp. DW5-4.</title>
        <authorList>
            <person name="Lai Q."/>
            <person name="Liu Y."/>
            <person name="Shao Z."/>
        </authorList>
    </citation>
    <scope>NUCLEOTIDE SEQUENCE [LARGE SCALE GENOMIC DNA]</scope>
    <source>
        <strain evidence="2 3">DW5-4</strain>
    </source>
</reference>
<dbReference type="Pfam" id="PF02583">
    <property type="entry name" value="Trns_repr_metal"/>
    <property type="match status" value="1"/>
</dbReference>
<evidence type="ECO:0000256" key="1">
    <source>
        <dbReference type="SAM" id="MobiDB-lite"/>
    </source>
</evidence>
<dbReference type="GO" id="GO:0003677">
    <property type="term" value="F:DNA binding"/>
    <property type="evidence" value="ECO:0007669"/>
    <property type="project" value="InterPro"/>
</dbReference>
<comment type="caution">
    <text evidence="2">The sequence shown here is derived from an EMBL/GenBank/DDBJ whole genome shotgun (WGS) entry which is preliminary data.</text>
</comment>
<dbReference type="PANTHER" id="PTHR33677">
    <property type="entry name" value="TRANSCRIPTIONAL REPRESSOR FRMR-RELATED"/>
    <property type="match status" value="1"/>
</dbReference>
<organism evidence="2 3">
    <name type="scientific">Bacillus zhangzhouensis</name>
    <dbReference type="NCBI Taxonomy" id="1178540"/>
    <lineage>
        <taxon>Bacteria</taxon>
        <taxon>Bacillati</taxon>
        <taxon>Bacillota</taxon>
        <taxon>Bacilli</taxon>
        <taxon>Bacillales</taxon>
        <taxon>Bacillaceae</taxon>
        <taxon>Bacillus</taxon>
    </lineage>
</organism>
<accession>A0A081LFU2</accession>
<dbReference type="InterPro" id="IPR038390">
    <property type="entry name" value="Metal_Tscrpt_repr_sf"/>
</dbReference>